<evidence type="ECO:0000313" key="1">
    <source>
        <dbReference type="WBParaSite" id="MCU_009049-RA"/>
    </source>
</evidence>
<organism evidence="1">
    <name type="scientific">Mesocestoides corti</name>
    <name type="common">Flatworm</name>
    <dbReference type="NCBI Taxonomy" id="53468"/>
    <lineage>
        <taxon>Eukaryota</taxon>
        <taxon>Metazoa</taxon>
        <taxon>Spiralia</taxon>
        <taxon>Lophotrochozoa</taxon>
        <taxon>Platyhelminthes</taxon>
        <taxon>Cestoda</taxon>
        <taxon>Eucestoda</taxon>
        <taxon>Cyclophyllidea</taxon>
        <taxon>Mesocestoididae</taxon>
        <taxon>Mesocestoides</taxon>
    </lineage>
</organism>
<reference evidence="1" key="1">
    <citation type="submission" date="2019-11" db="UniProtKB">
        <authorList>
            <consortium name="WormBaseParasite"/>
        </authorList>
    </citation>
    <scope>IDENTIFICATION</scope>
</reference>
<accession>A0A5K3FK28</accession>
<dbReference type="AlphaFoldDB" id="A0A5K3FK28"/>
<sequence length="385" mass="42859">MLSSLCYKGLVTPIGSELEYSTSTSTTSRRSSSDFVPLVVPRKPVRRRRRKSLLPQVEALEHQSYGLKFLSHLEKLVAGPPTSSGFNFRRLPELAVAGGDDDDSRTVVTYISLGASTPRQQRRSDHAIPDVAGIVTRSSVDCIRKPKSLKKRHVSWKDLEPNHSEEKITYRHSLYLPPMEPHAPEVTNRRHSYTSAEEDKVQQSPAIRQHTIASADLDEKKASSPHKPTRLCFERLRGLSPASEDRRRLDRLFAYSRLNSDSASSTSSVSCISFGMFDSVSPHNPGQLFCPEGMRVSRAVGYAPSFYCYGCGRNMTTGSSLSSVAGSPTESLVGSRQRPEVCYSFTRSAEFYRSTRAIRRASTMAISSLDGLCCFSYTTTLWKLI</sequence>
<protein>
    <submittedName>
        <fullName evidence="1">DUF4797 domain-containing protein</fullName>
    </submittedName>
</protein>
<proteinExistence type="predicted"/>
<name>A0A5K3FK28_MESCO</name>
<dbReference type="WBParaSite" id="MCU_009049-RA">
    <property type="protein sequence ID" value="MCU_009049-RA"/>
    <property type="gene ID" value="MCU_009049"/>
</dbReference>